<evidence type="ECO:0008006" key="3">
    <source>
        <dbReference type="Google" id="ProtNLM"/>
    </source>
</evidence>
<organism evidence="1 2">
    <name type="scientific">Arcobacter roscoffensis</name>
    <dbReference type="NCBI Taxonomy" id="2961520"/>
    <lineage>
        <taxon>Bacteria</taxon>
        <taxon>Pseudomonadati</taxon>
        <taxon>Campylobacterota</taxon>
        <taxon>Epsilonproteobacteria</taxon>
        <taxon>Campylobacterales</taxon>
        <taxon>Arcobacteraceae</taxon>
        <taxon>Arcobacter</taxon>
    </lineage>
</organism>
<gene>
    <name evidence="1" type="ORF">NJU99_08520</name>
</gene>
<reference evidence="1" key="1">
    <citation type="submission" date="2022-07" db="EMBL/GenBank/DDBJ databases">
        <title>Arcobacter roscoffensis sp. nov., a marine bacterium isolated from coastal seawater collected from Roscoff, France.</title>
        <authorList>
            <person name="Pascual J."/>
            <person name="Lepeaux C."/>
            <person name="Methner A."/>
            <person name="Overmann J."/>
        </authorList>
    </citation>
    <scope>NUCLEOTIDE SEQUENCE</scope>
    <source>
        <strain evidence="1">ARW1-2F2</strain>
    </source>
</reference>
<dbReference type="SUPFAM" id="SSF143011">
    <property type="entry name" value="RelE-like"/>
    <property type="match status" value="1"/>
</dbReference>
<sequence length="94" mass="11239">MNLEIQYLKKVDKFFSKNSHILSKEKTKELVIKSIKKIVLKEDINVDVKQLKGNLQHFYRIRFGKIRILFELVNEEIKIITIITDVDFRGDVYK</sequence>
<name>A0ABY5DZD4_9BACT</name>
<evidence type="ECO:0000313" key="1">
    <source>
        <dbReference type="EMBL" id="UTJ05311.1"/>
    </source>
</evidence>
<keyword evidence="2" id="KW-1185">Reference proteome</keyword>
<dbReference type="Gene3D" id="3.30.2310.20">
    <property type="entry name" value="RelE-like"/>
    <property type="match status" value="1"/>
</dbReference>
<accession>A0ABY5DZD4</accession>
<dbReference type="EMBL" id="CP100595">
    <property type="protein sequence ID" value="UTJ05311.1"/>
    <property type="molecule type" value="Genomic_DNA"/>
</dbReference>
<dbReference type="Proteomes" id="UP001060012">
    <property type="component" value="Chromosome"/>
</dbReference>
<proteinExistence type="predicted"/>
<dbReference type="RefSeq" id="WP_254575492.1">
    <property type="nucleotide sequence ID" value="NZ_CP100595.1"/>
</dbReference>
<evidence type="ECO:0000313" key="2">
    <source>
        <dbReference type="Proteomes" id="UP001060012"/>
    </source>
</evidence>
<dbReference type="InterPro" id="IPR035093">
    <property type="entry name" value="RelE/ParE_toxin_dom_sf"/>
</dbReference>
<protein>
    <recommendedName>
        <fullName evidence="3">Plasmid stabilization protein</fullName>
    </recommendedName>
</protein>